<keyword evidence="5" id="KW-1185">Reference proteome</keyword>
<accession>A0A7U4LF75</accession>
<dbReference type="PRINTS" id="PR00081">
    <property type="entry name" value="GDHRDH"/>
</dbReference>
<dbReference type="Gene3D" id="3.40.50.720">
    <property type="entry name" value="NAD(P)-binding Rossmann-like Domain"/>
    <property type="match status" value="1"/>
</dbReference>
<sequence>MADKLAIVTGASTGIGFELATLAAQQGYDLIVVADEALIDAAARDFGQFGTQVQSVQVDLATIDGVDALLAAAGGRQIDLLCANAGTATGGAFLDIEVAKWRHSVDTNVTGTVYLLQKVLAAMVARNDGKILVTGSIAGYVPGSFNAIYNATKAFIDNFTEALRNEIKDVDGVTLTTLMPGPTDTEFFARADMLDTSVGQDEHKADPAKVAKDGFDALFAGKGHVVSGLSNKIQVLGSGVVPQSVLAEAHRKMAEPGSGEE</sequence>
<dbReference type="InterPro" id="IPR036291">
    <property type="entry name" value="NAD(P)-bd_dom_sf"/>
</dbReference>
<dbReference type="Proteomes" id="UP000032300">
    <property type="component" value="Chromosome"/>
</dbReference>
<dbReference type="OrthoDB" id="9808814at2"/>
<reference evidence="4 5" key="1">
    <citation type="journal article" date="2015" name="Int. J. Syst. Evol. Microbiol.">
        <title>Sphingomonas hengshuiensis sp. nov., isolated from lake wetland.</title>
        <authorList>
            <person name="Wei S."/>
            <person name="Wang T."/>
            <person name="Liu H."/>
            <person name="Zhang C."/>
            <person name="Guo J."/>
            <person name="Wang Q."/>
            <person name="Liang K."/>
            <person name="Zhang Z."/>
        </authorList>
    </citation>
    <scope>NUCLEOTIDE SEQUENCE [LARGE SCALE GENOMIC DNA]</scope>
    <source>
        <strain evidence="4 5">WHSC-8</strain>
    </source>
</reference>
<dbReference type="RefSeq" id="WP_044332102.1">
    <property type="nucleotide sequence ID" value="NZ_CP010836.1"/>
</dbReference>
<evidence type="ECO:0000313" key="4">
    <source>
        <dbReference type="EMBL" id="AJP72155.1"/>
    </source>
</evidence>
<dbReference type="AlphaFoldDB" id="A0A7U4LF75"/>
<evidence type="ECO:0000256" key="2">
    <source>
        <dbReference type="ARBA" id="ARBA00023002"/>
    </source>
</evidence>
<dbReference type="KEGG" id="sphi:TS85_10695"/>
<dbReference type="GO" id="GO:0016491">
    <property type="term" value="F:oxidoreductase activity"/>
    <property type="evidence" value="ECO:0007669"/>
    <property type="project" value="UniProtKB-KW"/>
</dbReference>
<dbReference type="Pfam" id="PF00106">
    <property type="entry name" value="adh_short"/>
    <property type="match status" value="1"/>
</dbReference>
<dbReference type="PANTHER" id="PTHR43391:SF12">
    <property type="entry name" value="OXIDOREDUCTASE EPHD-RELATED"/>
    <property type="match status" value="1"/>
</dbReference>
<comment type="similarity">
    <text evidence="1 3">Belongs to the short-chain dehydrogenases/reductases (SDR) family.</text>
</comment>
<dbReference type="InterPro" id="IPR002347">
    <property type="entry name" value="SDR_fam"/>
</dbReference>
<evidence type="ECO:0000256" key="1">
    <source>
        <dbReference type="ARBA" id="ARBA00006484"/>
    </source>
</evidence>
<proteinExistence type="inferred from homology"/>
<name>A0A7U4LF75_9SPHN</name>
<evidence type="ECO:0000256" key="3">
    <source>
        <dbReference type="RuleBase" id="RU000363"/>
    </source>
</evidence>
<dbReference type="EMBL" id="CP010836">
    <property type="protein sequence ID" value="AJP72155.1"/>
    <property type="molecule type" value="Genomic_DNA"/>
</dbReference>
<organism evidence="4 5">
    <name type="scientific">Sphingomonas hengshuiensis</name>
    <dbReference type="NCBI Taxonomy" id="1609977"/>
    <lineage>
        <taxon>Bacteria</taxon>
        <taxon>Pseudomonadati</taxon>
        <taxon>Pseudomonadota</taxon>
        <taxon>Alphaproteobacteria</taxon>
        <taxon>Sphingomonadales</taxon>
        <taxon>Sphingomonadaceae</taxon>
        <taxon>Sphingomonas</taxon>
    </lineage>
</organism>
<keyword evidence="2" id="KW-0560">Oxidoreductase</keyword>
<gene>
    <name evidence="4" type="ORF">TS85_10695</name>
</gene>
<dbReference type="SUPFAM" id="SSF51735">
    <property type="entry name" value="NAD(P)-binding Rossmann-fold domains"/>
    <property type="match status" value="1"/>
</dbReference>
<reference evidence="4 5" key="2">
    <citation type="submission" date="2015-02" db="EMBL/GenBank/DDBJ databases">
        <title>The complete genome of Sphingomonas hengshuiensis sp. WHSC-8 isolated from soil of Hengshui Lake.</title>
        <authorList>
            <person name="Wei S."/>
            <person name="Guo J."/>
            <person name="Su C."/>
            <person name="Wu R."/>
            <person name="Zhang Z."/>
            <person name="Liang K."/>
            <person name="Li H."/>
            <person name="Wang T."/>
            <person name="Liu H."/>
            <person name="Zhang C."/>
            <person name="Li Z."/>
            <person name="Wang Q."/>
            <person name="Meng J."/>
        </authorList>
    </citation>
    <scope>NUCLEOTIDE SEQUENCE [LARGE SCALE GENOMIC DNA]</scope>
    <source>
        <strain evidence="4 5">WHSC-8</strain>
    </source>
</reference>
<protein>
    <submittedName>
        <fullName evidence="4">Oxidoreductase</fullName>
    </submittedName>
</protein>
<dbReference type="CDD" id="cd05233">
    <property type="entry name" value="SDR_c"/>
    <property type="match status" value="1"/>
</dbReference>
<dbReference type="PANTHER" id="PTHR43391">
    <property type="entry name" value="RETINOL DEHYDROGENASE-RELATED"/>
    <property type="match status" value="1"/>
</dbReference>
<dbReference type="PRINTS" id="PR00080">
    <property type="entry name" value="SDRFAMILY"/>
</dbReference>
<dbReference type="PROSITE" id="PS00061">
    <property type="entry name" value="ADH_SHORT"/>
    <property type="match status" value="1"/>
</dbReference>
<evidence type="ECO:0000313" key="5">
    <source>
        <dbReference type="Proteomes" id="UP000032300"/>
    </source>
</evidence>
<dbReference type="InterPro" id="IPR020904">
    <property type="entry name" value="Sc_DH/Rdtase_CS"/>
</dbReference>